<gene>
    <name evidence="4" type="ORF">DGUA_6G011734</name>
</gene>
<evidence type="ECO:0000313" key="4">
    <source>
        <dbReference type="EMBL" id="SPP78972.1"/>
    </source>
</evidence>
<proteinExistence type="predicted"/>
<keyword evidence="3" id="KW-0732">Signal</keyword>
<name>A0A3B0JFH7_DROGU</name>
<sequence>FEGSKNPLIKALLALCLSALEAQDCQPAWTGVSLMLLIRGGRRRASLGLGGARQNLCKNEPQTCAPEISNSIAKKRTRASAVCPANPCDTLLAPLDTLCIAHSPPHLAPFSRQTSTIKSQTSLWLLALSLSALTISRCSLLLLLLFDSTSCFAACKIMKPKWDIRTRRVCCPHWESIFVILDTNLVAKVLRFSNALATILVQLFFVTNLLAIFRVLVPVPVPNGLHNSCPYLGTRLFLLSVIRQATAWEEADEKQAGKQHQRQKATPTATRTATNNEAPDTRRLKIMISQISTTGCQVTSEAGAGCSSDVSKCLCSHHQLFGQQASMRQGGRRAQRGNISLGCIPAKGSSTLTLFVVLSVERGVPFSIGYFHAHYFLFLFFARCNRRDLGGFLWLIESFLSLPNTLMFQQKGKTATKVRQFPWRDQSQVAVNGDSDMHNPESFAFR</sequence>
<feature type="non-terminal residue" evidence="4">
    <location>
        <position position="446"/>
    </location>
</feature>
<keyword evidence="5" id="KW-1185">Reference proteome</keyword>
<keyword evidence="2" id="KW-1133">Transmembrane helix</keyword>
<reference evidence="5" key="1">
    <citation type="submission" date="2018-01" db="EMBL/GenBank/DDBJ databases">
        <authorList>
            <person name="Alioto T."/>
            <person name="Alioto T."/>
        </authorList>
    </citation>
    <scope>NUCLEOTIDE SEQUENCE [LARGE SCALE GENOMIC DNA]</scope>
</reference>
<feature type="compositionally biased region" description="Low complexity" evidence="1">
    <location>
        <begin position="265"/>
        <end position="277"/>
    </location>
</feature>
<feature type="transmembrane region" description="Helical" evidence="2">
    <location>
        <begin position="195"/>
        <end position="217"/>
    </location>
</feature>
<evidence type="ECO:0000313" key="5">
    <source>
        <dbReference type="Proteomes" id="UP000268350"/>
    </source>
</evidence>
<evidence type="ECO:0000256" key="1">
    <source>
        <dbReference type="SAM" id="MobiDB-lite"/>
    </source>
</evidence>
<feature type="chain" id="PRO_5017236200" evidence="3">
    <location>
        <begin position="23"/>
        <end position="446"/>
    </location>
</feature>
<evidence type="ECO:0000256" key="2">
    <source>
        <dbReference type="SAM" id="Phobius"/>
    </source>
</evidence>
<dbReference type="AlphaFoldDB" id="A0A3B0JFH7"/>
<protein>
    <submittedName>
        <fullName evidence="4">Uncharacterized protein</fullName>
    </submittedName>
</protein>
<dbReference type="Proteomes" id="UP000268350">
    <property type="component" value="Unassembled WGS sequence"/>
</dbReference>
<organism evidence="4 5">
    <name type="scientific">Drosophila guanche</name>
    <name type="common">Fruit fly</name>
    <dbReference type="NCBI Taxonomy" id="7266"/>
    <lineage>
        <taxon>Eukaryota</taxon>
        <taxon>Metazoa</taxon>
        <taxon>Ecdysozoa</taxon>
        <taxon>Arthropoda</taxon>
        <taxon>Hexapoda</taxon>
        <taxon>Insecta</taxon>
        <taxon>Pterygota</taxon>
        <taxon>Neoptera</taxon>
        <taxon>Endopterygota</taxon>
        <taxon>Diptera</taxon>
        <taxon>Brachycera</taxon>
        <taxon>Muscomorpha</taxon>
        <taxon>Ephydroidea</taxon>
        <taxon>Drosophilidae</taxon>
        <taxon>Drosophila</taxon>
        <taxon>Sophophora</taxon>
    </lineage>
</organism>
<evidence type="ECO:0000256" key="3">
    <source>
        <dbReference type="SAM" id="SignalP"/>
    </source>
</evidence>
<feature type="signal peptide" evidence="3">
    <location>
        <begin position="1"/>
        <end position="22"/>
    </location>
</feature>
<keyword evidence="2" id="KW-0472">Membrane</keyword>
<feature type="non-terminal residue" evidence="4">
    <location>
        <position position="1"/>
    </location>
</feature>
<dbReference type="EMBL" id="OUUW01000004">
    <property type="protein sequence ID" value="SPP78972.1"/>
    <property type="molecule type" value="Genomic_DNA"/>
</dbReference>
<accession>A0A3B0JFH7</accession>
<keyword evidence="2" id="KW-0812">Transmembrane</keyword>
<feature type="transmembrane region" description="Helical" evidence="2">
    <location>
        <begin position="123"/>
        <end position="146"/>
    </location>
</feature>
<feature type="region of interest" description="Disordered" evidence="1">
    <location>
        <begin position="252"/>
        <end position="277"/>
    </location>
</feature>